<dbReference type="InterPro" id="IPR036852">
    <property type="entry name" value="Peptidase_S8/S53_dom_sf"/>
</dbReference>
<dbReference type="InterPro" id="IPR034202">
    <property type="entry name" value="Subtilisin_Carlsberg-like"/>
</dbReference>
<evidence type="ECO:0000313" key="9">
    <source>
        <dbReference type="EMBL" id="MDN4073961.1"/>
    </source>
</evidence>
<dbReference type="Proteomes" id="UP001168694">
    <property type="component" value="Unassembled WGS sequence"/>
</dbReference>
<dbReference type="PRINTS" id="PR00723">
    <property type="entry name" value="SUBTILISIN"/>
</dbReference>
<feature type="active site" description="Charge relay system" evidence="5">
    <location>
        <position position="266"/>
    </location>
</feature>
<evidence type="ECO:0000256" key="4">
    <source>
        <dbReference type="ARBA" id="ARBA00022825"/>
    </source>
</evidence>
<evidence type="ECO:0000256" key="1">
    <source>
        <dbReference type="ARBA" id="ARBA00011073"/>
    </source>
</evidence>
<dbReference type="InterPro" id="IPR051048">
    <property type="entry name" value="Peptidase_S8/S53_subtilisin"/>
</dbReference>
<evidence type="ECO:0000256" key="2">
    <source>
        <dbReference type="ARBA" id="ARBA00022670"/>
    </source>
</evidence>
<dbReference type="InterPro" id="IPR015500">
    <property type="entry name" value="Peptidase_S8_subtilisin-rel"/>
</dbReference>
<evidence type="ECO:0000256" key="6">
    <source>
        <dbReference type="RuleBase" id="RU003355"/>
    </source>
</evidence>
<evidence type="ECO:0000313" key="10">
    <source>
        <dbReference type="Proteomes" id="UP001168694"/>
    </source>
</evidence>
<keyword evidence="3 5" id="KW-0378">Hydrolase</keyword>
<dbReference type="InterPro" id="IPR022398">
    <property type="entry name" value="Peptidase_S8_His-AS"/>
</dbReference>
<name>A0ABT8E7R8_9BACL</name>
<dbReference type="PROSITE" id="PS00136">
    <property type="entry name" value="SUBTILASE_ASP"/>
    <property type="match status" value="1"/>
</dbReference>
<dbReference type="InterPro" id="IPR000209">
    <property type="entry name" value="Peptidase_S8/S53_dom"/>
</dbReference>
<proteinExistence type="inferred from homology"/>
<dbReference type="EMBL" id="JAUHLN010000002">
    <property type="protein sequence ID" value="MDN4073961.1"/>
    <property type="molecule type" value="Genomic_DNA"/>
</dbReference>
<evidence type="ECO:0000256" key="5">
    <source>
        <dbReference type="PROSITE-ProRule" id="PRU01240"/>
    </source>
</evidence>
<dbReference type="InterPro" id="IPR023828">
    <property type="entry name" value="Peptidase_S8_Ser-AS"/>
</dbReference>
<dbReference type="PANTHER" id="PTHR43399:SF4">
    <property type="entry name" value="CELL WALL-ASSOCIATED PROTEASE"/>
    <property type="match status" value="1"/>
</dbReference>
<dbReference type="PROSITE" id="PS00137">
    <property type="entry name" value="SUBTILASE_HIS"/>
    <property type="match status" value="1"/>
</dbReference>
<organism evidence="9 10">
    <name type="scientific">Fictibacillus terranigra</name>
    <dbReference type="NCBI Taxonomy" id="3058424"/>
    <lineage>
        <taxon>Bacteria</taxon>
        <taxon>Bacillati</taxon>
        <taxon>Bacillota</taxon>
        <taxon>Bacilli</taxon>
        <taxon>Bacillales</taxon>
        <taxon>Fictibacillaceae</taxon>
        <taxon>Fictibacillus</taxon>
    </lineage>
</organism>
<feature type="active site" description="Charge relay system" evidence="5">
    <location>
        <position position="102"/>
    </location>
</feature>
<keyword evidence="2 5" id="KW-0645">Protease</keyword>
<dbReference type="CDD" id="cd07477">
    <property type="entry name" value="Peptidases_S8_Subtilisin_subset"/>
    <property type="match status" value="1"/>
</dbReference>
<accession>A0ABT8E7R8</accession>
<dbReference type="SUPFAM" id="SSF52743">
    <property type="entry name" value="Subtilisin-like"/>
    <property type="match status" value="1"/>
</dbReference>
<feature type="active site" description="Charge relay system" evidence="5">
    <location>
        <position position="68"/>
    </location>
</feature>
<gene>
    <name evidence="9" type="ORF">QYF49_13200</name>
</gene>
<dbReference type="PROSITE" id="PS00138">
    <property type="entry name" value="SUBTILASE_SER"/>
    <property type="match status" value="1"/>
</dbReference>
<evidence type="ECO:0000259" key="8">
    <source>
        <dbReference type="Pfam" id="PF00082"/>
    </source>
</evidence>
<dbReference type="Pfam" id="PF00082">
    <property type="entry name" value="Peptidase_S8"/>
    <property type="match status" value="1"/>
</dbReference>
<evidence type="ECO:0000256" key="3">
    <source>
        <dbReference type="ARBA" id="ARBA00022801"/>
    </source>
</evidence>
<protein>
    <submittedName>
        <fullName evidence="9">S8 family peptidase</fullName>
    </submittedName>
</protein>
<feature type="domain" description="Peptidase S8/S53" evidence="8">
    <location>
        <begin position="59"/>
        <end position="305"/>
    </location>
</feature>
<evidence type="ECO:0000256" key="7">
    <source>
        <dbReference type="SAM" id="MobiDB-lite"/>
    </source>
</evidence>
<dbReference type="Gene3D" id="3.40.50.200">
    <property type="entry name" value="Peptidase S8/S53 domain"/>
    <property type="match status" value="1"/>
</dbReference>
<dbReference type="PANTHER" id="PTHR43399">
    <property type="entry name" value="SUBTILISIN-RELATED"/>
    <property type="match status" value="1"/>
</dbReference>
<dbReference type="InterPro" id="IPR023827">
    <property type="entry name" value="Peptidase_S8_Asp-AS"/>
</dbReference>
<dbReference type="PROSITE" id="PS51892">
    <property type="entry name" value="SUBTILASE"/>
    <property type="match status" value="1"/>
</dbReference>
<comment type="similarity">
    <text evidence="1 5 6">Belongs to the peptidase S8 family.</text>
</comment>
<reference evidence="9" key="1">
    <citation type="submission" date="2023-06" db="EMBL/GenBank/DDBJ databases">
        <title>Draft Genome Sequences of Representative Paenibacillus Polymyxa, Bacillus cereus, Fictibacillus sp., and Brevibacillus agri Strains Isolated from Amazonian Dark Earth.</title>
        <authorList>
            <person name="Pellegrinetti T.A."/>
            <person name="Cunha I.C.M."/>
            <person name="Chaves M.G."/>
            <person name="Freitas A.S."/>
            <person name="Silva A.V.R."/>
            <person name="Tsai S.M."/>
            <person name="Mendes L.W."/>
        </authorList>
    </citation>
    <scope>NUCLEOTIDE SEQUENCE</scope>
    <source>
        <strain evidence="9">CENA-BCM004</strain>
    </source>
</reference>
<sequence>MVFHLYRCTITYIKEEGRMSEVRLIPFKLEEVLQTVGEEIPYGIQMINAPAAWEQGYKGTDVVVAVLDTGCDVNHPDLKDRVIGGRNFVDGDPEDYSDGHFHGTHVAGTIAASVNQLGVTGVGPEVKLLILRVLDKDGSGSYKGIIDAINYAVEWRGDKGEKVRVISMSLGGPDDVPEMHEAIKNAVDKNVMVVCAAGNEGDSDENSDEQAYPGYYKEVVEVGAVDEQKRLAEFSNTNDEIDLVAPGVNVLSTYPGNKYAKLSGTSMATPHVSGAVAVLVQKEEAEFGRELTEPEIYAQLCKNTETIGLTKKGEGNGLLFLNPEKGNAPRHGSNKDMAVQK</sequence>
<keyword evidence="10" id="KW-1185">Reference proteome</keyword>
<feature type="region of interest" description="Disordered" evidence="7">
    <location>
        <begin position="320"/>
        <end position="341"/>
    </location>
</feature>
<keyword evidence="4 5" id="KW-0720">Serine protease</keyword>
<comment type="caution">
    <text evidence="9">The sequence shown here is derived from an EMBL/GenBank/DDBJ whole genome shotgun (WGS) entry which is preliminary data.</text>
</comment>